<keyword evidence="2" id="KW-0808">Transferase</keyword>
<feature type="active site" description="Proton donor/acceptor" evidence="7">
    <location>
        <position position="417"/>
    </location>
</feature>
<dbReference type="GO" id="GO:0071555">
    <property type="term" value="P:cell wall organization"/>
    <property type="evidence" value="ECO:0007669"/>
    <property type="project" value="UniProtKB-UniRule"/>
</dbReference>
<dbReference type="UniPathway" id="UPA00219"/>
<dbReference type="GO" id="GO:0071972">
    <property type="term" value="F:peptidoglycan L,D-transpeptidase activity"/>
    <property type="evidence" value="ECO:0007669"/>
    <property type="project" value="TreeGrafter"/>
</dbReference>
<dbReference type="SMART" id="SM00028">
    <property type="entry name" value="TPR"/>
    <property type="match status" value="1"/>
</dbReference>
<keyword evidence="8" id="KW-0812">Transmembrane</keyword>
<dbReference type="PANTHER" id="PTHR30582:SF30">
    <property type="entry name" value="BLR4375 PROTEIN"/>
    <property type="match status" value="1"/>
</dbReference>
<evidence type="ECO:0000256" key="8">
    <source>
        <dbReference type="SAM" id="Phobius"/>
    </source>
</evidence>
<dbReference type="GO" id="GO:0016740">
    <property type="term" value="F:transferase activity"/>
    <property type="evidence" value="ECO:0007669"/>
    <property type="project" value="UniProtKB-KW"/>
</dbReference>
<dbReference type="InterPro" id="IPR011990">
    <property type="entry name" value="TPR-like_helical_dom_sf"/>
</dbReference>
<dbReference type="InterPro" id="IPR038063">
    <property type="entry name" value="Transpep_catalytic_dom"/>
</dbReference>
<feature type="domain" description="L,D-TPase catalytic" evidence="9">
    <location>
        <begin position="349"/>
        <end position="457"/>
    </location>
</feature>
<evidence type="ECO:0000256" key="2">
    <source>
        <dbReference type="ARBA" id="ARBA00022679"/>
    </source>
</evidence>
<dbReference type="InterPro" id="IPR005490">
    <property type="entry name" value="LD_TPept_cat_dom"/>
</dbReference>
<dbReference type="AlphaFoldDB" id="A0A0U2UNC0"/>
<organism evidence="10 11">
    <name type="scientific">Paenibacillus naphthalenovorans</name>
    <dbReference type="NCBI Taxonomy" id="162209"/>
    <lineage>
        <taxon>Bacteria</taxon>
        <taxon>Bacillati</taxon>
        <taxon>Bacillota</taxon>
        <taxon>Bacilli</taxon>
        <taxon>Bacillales</taxon>
        <taxon>Paenibacillaceae</taxon>
        <taxon>Paenibacillus</taxon>
    </lineage>
</organism>
<dbReference type="GO" id="GO:0018104">
    <property type="term" value="P:peptidoglycan-protein cross-linking"/>
    <property type="evidence" value="ECO:0007669"/>
    <property type="project" value="TreeGrafter"/>
</dbReference>
<accession>A0A0U2UNC0</accession>
<evidence type="ECO:0000256" key="1">
    <source>
        <dbReference type="ARBA" id="ARBA00004752"/>
    </source>
</evidence>
<dbReference type="GO" id="GO:0005576">
    <property type="term" value="C:extracellular region"/>
    <property type="evidence" value="ECO:0007669"/>
    <property type="project" value="TreeGrafter"/>
</dbReference>
<dbReference type="InterPro" id="IPR019734">
    <property type="entry name" value="TPR_rpt"/>
</dbReference>
<proteinExistence type="predicted"/>
<dbReference type="Gene3D" id="1.25.40.10">
    <property type="entry name" value="Tetratricopeptide repeat domain"/>
    <property type="match status" value="1"/>
</dbReference>
<dbReference type="STRING" id="162209.IJ22_31000"/>
<dbReference type="CDD" id="cd16913">
    <property type="entry name" value="YkuD_like"/>
    <property type="match status" value="1"/>
</dbReference>
<evidence type="ECO:0000256" key="6">
    <source>
        <dbReference type="PROSITE-ProRule" id="PRU00339"/>
    </source>
</evidence>
<evidence type="ECO:0000256" key="4">
    <source>
        <dbReference type="ARBA" id="ARBA00022984"/>
    </source>
</evidence>
<dbReference type="PANTHER" id="PTHR30582">
    <property type="entry name" value="L,D-TRANSPEPTIDASE"/>
    <property type="match status" value="1"/>
</dbReference>
<keyword evidence="3 7" id="KW-0133">Cell shape</keyword>
<protein>
    <submittedName>
        <fullName evidence="10">L,D-transpeptidase catalytic domain-containing protein</fullName>
    </submittedName>
</protein>
<evidence type="ECO:0000256" key="5">
    <source>
        <dbReference type="ARBA" id="ARBA00023316"/>
    </source>
</evidence>
<gene>
    <name evidence="10" type="ORF">IJ22_31000</name>
</gene>
<evidence type="ECO:0000313" key="10">
    <source>
        <dbReference type="EMBL" id="ALS23473.1"/>
    </source>
</evidence>
<dbReference type="Pfam" id="PF03734">
    <property type="entry name" value="YkuD"/>
    <property type="match status" value="1"/>
</dbReference>
<evidence type="ECO:0000313" key="11">
    <source>
        <dbReference type="Proteomes" id="UP000061660"/>
    </source>
</evidence>
<dbReference type="PROSITE" id="PS50005">
    <property type="entry name" value="TPR"/>
    <property type="match status" value="1"/>
</dbReference>
<keyword evidence="5 7" id="KW-0961">Cell wall biogenesis/degradation</keyword>
<keyword evidence="6" id="KW-0802">TPR repeat</keyword>
<evidence type="ECO:0000259" key="9">
    <source>
        <dbReference type="PROSITE" id="PS52029"/>
    </source>
</evidence>
<dbReference type="InterPro" id="IPR050979">
    <property type="entry name" value="LD-transpeptidase"/>
</dbReference>
<dbReference type="Gene3D" id="2.40.440.10">
    <property type="entry name" value="L,D-transpeptidase catalytic domain-like"/>
    <property type="match status" value="1"/>
</dbReference>
<keyword evidence="4 7" id="KW-0573">Peptidoglycan synthesis</keyword>
<dbReference type="Proteomes" id="UP000061660">
    <property type="component" value="Chromosome"/>
</dbReference>
<feature type="transmembrane region" description="Helical" evidence="8">
    <location>
        <begin position="120"/>
        <end position="141"/>
    </location>
</feature>
<keyword evidence="8" id="KW-0472">Membrane</keyword>
<dbReference type="RefSeq" id="WP_062409409.1">
    <property type="nucleotide sequence ID" value="NZ_CP013652.1"/>
</dbReference>
<dbReference type="SUPFAM" id="SSF48452">
    <property type="entry name" value="TPR-like"/>
    <property type="match status" value="1"/>
</dbReference>
<reference evidence="11" key="1">
    <citation type="submission" date="2015-12" db="EMBL/GenBank/DDBJ databases">
        <title>Complete genome sequences of two moderately thermophilic Paenibacillus species.</title>
        <authorList>
            <person name="Butler R.III."/>
            <person name="Wang J."/>
            <person name="Stark B.C."/>
            <person name="Pombert J.-F."/>
        </authorList>
    </citation>
    <scope>NUCLEOTIDE SEQUENCE [LARGE SCALE GENOMIC DNA]</scope>
    <source>
        <strain evidence="11">32O-Y</strain>
    </source>
</reference>
<dbReference type="GO" id="GO:0008360">
    <property type="term" value="P:regulation of cell shape"/>
    <property type="evidence" value="ECO:0007669"/>
    <property type="project" value="UniProtKB-UniRule"/>
</dbReference>
<sequence length="498" mass="54637">MRHNRDRYKPPAADNLVHLHKNVYVNRSDPNYHEKVLRYLDPHSPEAHYRLGQQFEHAGDTGKALFHYKEAMKTHPSPYYYPAYTAIRRLDTQPLNPSTPHHAGDIASSSGTRTRPFIPLFLKTLIIVLLLLNFLLLAALYGPGSVSKAVSVVIPWSIGKEVTYESVETPFIMHFPYGFPREQVEKALHTKALQLSETYPTHAIRIYGMASPVTVADNKAMPLTDETTKSKAFVVADYNPAIDTAVKIRFLNTELQQLHTAAGANLVRTALLAYQEDHGSPPASIGLLLKDYPNNYLSFLPIETESGSANVRTVFDRSGGWVYDPTAEEPSAMFYPNTIKGTAFPYVPVKLTVDPSAHALRLAAGPLILAEAPVGVGRDNLTPEGRFFISERVLDPQGIHPGVYGAAALGMGQLAIHGTFDKESIGQNQSLGCIRLTNSDITAIYPLVPKGTEVEIANGAAADAAFTATLTPELLLPDPSLFPPPDETAPSRQFHWLG</sequence>
<dbReference type="PATRIC" id="fig|162209.4.peg.3314"/>
<comment type="pathway">
    <text evidence="1 7">Cell wall biogenesis; peptidoglycan biosynthesis.</text>
</comment>
<dbReference type="OrthoDB" id="9787225at2"/>
<keyword evidence="8" id="KW-1133">Transmembrane helix</keyword>
<name>A0A0U2UNC0_9BACL</name>
<dbReference type="KEGG" id="pnp:IJ22_31000"/>
<reference evidence="10 11" key="2">
    <citation type="journal article" date="2016" name="Genome Announc.">
        <title>Complete Genome Sequences of Two Interactive Moderate Thermophiles, Paenibacillus napthalenovorans 32O-Y and Paenibacillus sp. 32O-W.</title>
        <authorList>
            <person name="Butler R.R.III."/>
            <person name="Wang J."/>
            <person name="Stark B.C."/>
            <person name="Pombert J.F."/>
        </authorList>
    </citation>
    <scope>NUCLEOTIDE SEQUENCE [LARGE SCALE GENOMIC DNA]</scope>
    <source>
        <strain evidence="10 11">32O-Y</strain>
    </source>
</reference>
<dbReference type="SUPFAM" id="SSF141523">
    <property type="entry name" value="L,D-transpeptidase catalytic domain-like"/>
    <property type="match status" value="1"/>
</dbReference>
<dbReference type="EMBL" id="CP013652">
    <property type="protein sequence ID" value="ALS23473.1"/>
    <property type="molecule type" value="Genomic_DNA"/>
</dbReference>
<dbReference type="PROSITE" id="PS52029">
    <property type="entry name" value="LD_TPASE"/>
    <property type="match status" value="1"/>
</dbReference>
<keyword evidence="11" id="KW-1185">Reference proteome</keyword>
<feature type="active site" description="Nucleophile" evidence="7">
    <location>
        <position position="433"/>
    </location>
</feature>
<evidence type="ECO:0000256" key="7">
    <source>
        <dbReference type="PROSITE-ProRule" id="PRU01373"/>
    </source>
</evidence>
<evidence type="ECO:0000256" key="3">
    <source>
        <dbReference type="ARBA" id="ARBA00022960"/>
    </source>
</evidence>
<feature type="repeat" description="TPR" evidence="6">
    <location>
        <begin position="45"/>
        <end position="78"/>
    </location>
</feature>